<evidence type="ECO:0000313" key="1">
    <source>
        <dbReference type="EMBL" id="GIH38916.1"/>
    </source>
</evidence>
<comment type="caution">
    <text evidence="1">The sequence shown here is derived from an EMBL/GenBank/DDBJ whole genome shotgun (WGS) entry which is preliminary data.</text>
</comment>
<dbReference type="EMBL" id="BOOC01000005">
    <property type="protein sequence ID" value="GIH38916.1"/>
    <property type="molecule type" value="Genomic_DNA"/>
</dbReference>
<name>A0ABQ4FVV5_9ACTN</name>
<gene>
    <name evidence="1" type="ORF">Mco01_19160</name>
</gene>
<protein>
    <recommendedName>
        <fullName evidence="3">Luciferase-like domain-containing protein</fullName>
    </recommendedName>
</protein>
<accession>A0ABQ4FVV5</accession>
<dbReference type="SUPFAM" id="SSF51679">
    <property type="entry name" value="Bacterial luciferase-like"/>
    <property type="match status" value="1"/>
</dbReference>
<dbReference type="InterPro" id="IPR036661">
    <property type="entry name" value="Luciferase-like_sf"/>
</dbReference>
<keyword evidence="2" id="KW-1185">Reference proteome</keyword>
<evidence type="ECO:0000313" key="2">
    <source>
        <dbReference type="Proteomes" id="UP000603904"/>
    </source>
</evidence>
<dbReference type="Proteomes" id="UP000603904">
    <property type="component" value="Unassembled WGS sequence"/>
</dbReference>
<dbReference type="Gene3D" id="3.20.20.30">
    <property type="entry name" value="Luciferase-like domain"/>
    <property type="match status" value="1"/>
</dbReference>
<evidence type="ECO:0008006" key="3">
    <source>
        <dbReference type="Google" id="ProtNLM"/>
    </source>
</evidence>
<organism evidence="1 2">
    <name type="scientific">Microbispora corallina</name>
    <dbReference type="NCBI Taxonomy" id="83302"/>
    <lineage>
        <taxon>Bacteria</taxon>
        <taxon>Bacillati</taxon>
        <taxon>Actinomycetota</taxon>
        <taxon>Actinomycetes</taxon>
        <taxon>Streptosporangiales</taxon>
        <taxon>Streptosporangiaceae</taxon>
        <taxon>Microbispora</taxon>
    </lineage>
</organism>
<sequence length="152" mass="15910">MIAETRAAFAGSSGFGGAVQRSGPKIMLAGAGERMMALAAKEADIVALAVLPASTDDDLRRPVSTLRDRAGARFDDIELSMNLLRVGSQPPPWVPTGFEAPGPEAAAVLDGSPREMADVLLRRRDELGVSYITVNGFYAEALAPVVELLTGG</sequence>
<proteinExistence type="predicted"/>
<reference evidence="1 2" key="1">
    <citation type="submission" date="2021-01" db="EMBL/GenBank/DDBJ databases">
        <title>Whole genome shotgun sequence of Microbispora corallina NBRC 16416.</title>
        <authorList>
            <person name="Komaki H."/>
            <person name="Tamura T."/>
        </authorList>
    </citation>
    <scope>NUCLEOTIDE SEQUENCE [LARGE SCALE GENOMIC DNA]</scope>
    <source>
        <strain evidence="1 2">NBRC 16416</strain>
    </source>
</reference>